<evidence type="ECO:0000313" key="3">
    <source>
        <dbReference type="Proteomes" id="UP001198242"/>
    </source>
</evidence>
<evidence type="ECO:0000313" key="2">
    <source>
        <dbReference type="EMBL" id="MCC2211457.1"/>
    </source>
</evidence>
<sequence length="178" mass="19103">MKLRKIITMGLAAIMAVSAMSISAFAANIPMRSEVDTKAASADNPVTYRTEDGIKITIYDPNISLDFAEKEEPEIALANASGRVYIPNIQTGVGNKTNSFSADGNSIVKFGLSIWEGGPKYNVALYNSKNVCLAVAEDVPKSSEGTLDGTGSDGDYYFRVSTYYTAGNASYYAYTISK</sequence>
<comment type="caution">
    <text evidence="2">The sequence shown here is derived from an EMBL/GenBank/DDBJ whole genome shotgun (WGS) entry which is preliminary data.</text>
</comment>
<accession>A0AAE3E0U6</accession>
<dbReference type="EMBL" id="JAJEQM010000018">
    <property type="protein sequence ID" value="MCC2211457.1"/>
    <property type="molecule type" value="Genomic_DNA"/>
</dbReference>
<proteinExistence type="predicted"/>
<keyword evidence="1" id="KW-0732">Signal</keyword>
<protein>
    <submittedName>
        <fullName evidence="2">Uncharacterized protein</fullName>
    </submittedName>
</protein>
<dbReference type="Proteomes" id="UP001198242">
    <property type="component" value="Unassembled WGS sequence"/>
</dbReference>
<reference evidence="2 3" key="1">
    <citation type="submission" date="2021-10" db="EMBL/GenBank/DDBJ databases">
        <title>Anaerobic single-cell dispensing facilitates the cultivation of human gut bacteria.</title>
        <authorList>
            <person name="Afrizal A."/>
        </authorList>
    </citation>
    <scope>NUCLEOTIDE SEQUENCE [LARGE SCALE GENOMIC DNA]</scope>
    <source>
        <strain evidence="2 3">CLA-AA-H232</strain>
    </source>
</reference>
<gene>
    <name evidence="2" type="ORF">LKE05_11735</name>
</gene>
<dbReference type="AlphaFoldDB" id="A0AAE3E0U6"/>
<name>A0AAE3E0U6_9FIRM</name>
<feature type="chain" id="PRO_5041921539" evidence="1">
    <location>
        <begin position="27"/>
        <end position="178"/>
    </location>
</feature>
<evidence type="ECO:0000256" key="1">
    <source>
        <dbReference type="SAM" id="SignalP"/>
    </source>
</evidence>
<keyword evidence="3" id="KW-1185">Reference proteome</keyword>
<organism evidence="2 3">
    <name type="scientific">Hominilimicola fabiformis</name>
    <dbReference type="NCBI Taxonomy" id="2885356"/>
    <lineage>
        <taxon>Bacteria</taxon>
        <taxon>Bacillati</taxon>
        <taxon>Bacillota</taxon>
        <taxon>Clostridia</taxon>
        <taxon>Eubacteriales</taxon>
        <taxon>Oscillospiraceae</taxon>
        <taxon>Hominilimicola</taxon>
    </lineage>
</organism>
<dbReference type="RefSeq" id="WP_022230686.1">
    <property type="nucleotide sequence ID" value="NZ_JAJEQM010000018.1"/>
</dbReference>
<feature type="signal peptide" evidence="1">
    <location>
        <begin position="1"/>
        <end position="26"/>
    </location>
</feature>